<feature type="non-terminal residue" evidence="1">
    <location>
        <position position="1"/>
    </location>
</feature>
<sequence>NRFFFLHFSQLRICDGLNRSNVRGDIVAHTGGGIWVILKLWDYFSFGTSSPQPQLYDRLMLLSRPAFFQVPDVLSSNAATKTQLKTGYNLPRFTELLRTTFAPLVPRAHLTDGNHDRFSNYNTLNTRIGLVVDMDHLDLNVEEPTFARLFHRRNVWPCIELIMKLETKNNSDLFALSPQLAYSGSHAVSSRNQRVRE</sequence>
<dbReference type="EMBL" id="CADCXU010029963">
    <property type="protein sequence ID" value="CAB0016105.1"/>
    <property type="molecule type" value="Genomic_DNA"/>
</dbReference>
<organism evidence="1 2">
    <name type="scientific">Nesidiocoris tenuis</name>
    <dbReference type="NCBI Taxonomy" id="355587"/>
    <lineage>
        <taxon>Eukaryota</taxon>
        <taxon>Metazoa</taxon>
        <taxon>Ecdysozoa</taxon>
        <taxon>Arthropoda</taxon>
        <taxon>Hexapoda</taxon>
        <taxon>Insecta</taxon>
        <taxon>Pterygota</taxon>
        <taxon>Neoptera</taxon>
        <taxon>Paraneoptera</taxon>
        <taxon>Hemiptera</taxon>
        <taxon>Heteroptera</taxon>
        <taxon>Panheteroptera</taxon>
        <taxon>Cimicomorpha</taxon>
        <taxon>Miridae</taxon>
        <taxon>Dicyphina</taxon>
        <taxon>Nesidiocoris</taxon>
    </lineage>
</organism>
<gene>
    <name evidence="1" type="ORF">NTEN_LOCUS20412</name>
</gene>
<name>A0A6H5HJN2_9HEMI</name>
<protein>
    <submittedName>
        <fullName evidence="1">Uncharacterized protein</fullName>
    </submittedName>
</protein>
<proteinExistence type="predicted"/>
<evidence type="ECO:0000313" key="1">
    <source>
        <dbReference type="EMBL" id="CAB0016105.1"/>
    </source>
</evidence>
<dbReference type="Proteomes" id="UP000479000">
    <property type="component" value="Unassembled WGS sequence"/>
</dbReference>
<evidence type="ECO:0000313" key="2">
    <source>
        <dbReference type="Proteomes" id="UP000479000"/>
    </source>
</evidence>
<reference evidence="1 2" key="1">
    <citation type="submission" date="2020-02" db="EMBL/GenBank/DDBJ databases">
        <authorList>
            <person name="Ferguson B K."/>
        </authorList>
    </citation>
    <scope>NUCLEOTIDE SEQUENCE [LARGE SCALE GENOMIC DNA]</scope>
</reference>
<keyword evidence="2" id="KW-1185">Reference proteome</keyword>
<dbReference type="AlphaFoldDB" id="A0A6H5HJN2"/>
<accession>A0A6H5HJN2</accession>